<dbReference type="SUPFAM" id="SSF64076">
    <property type="entry name" value="MTH938-like"/>
    <property type="match status" value="1"/>
</dbReference>
<dbReference type="Proteomes" id="UP001360424">
    <property type="component" value="Chromosome"/>
</dbReference>
<accession>A0ABZ2GXD7</accession>
<name>A0ABZ2GXD7_9GAMM</name>
<keyword evidence="2" id="KW-1185">Reference proteome</keyword>
<dbReference type="PANTHER" id="PTHR21192">
    <property type="entry name" value="NUCLEAR PROTEIN E3-3"/>
    <property type="match status" value="1"/>
</dbReference>
<dbReference type="Gene3D" id="3.40.1230.10">
    <property type="entry name" value="MTH938-like"/>
    <property type="match status" value="1"/>
</dbReference>
<proteinExistence type="predicted"/>
<evidence type="ECO:0000313" key="2">
    <source>
        <dbReference type="Proteomes" id="UP001360424"/>
    </source>
</evidence>
<reference evidence="1" key="1">
    <citation type="submission" date="2023-09" db="EMBL/GenBank/DDBJ databases">
        <title>Genomes of two closely related lineages of the louse Polyplax serrata with different host specificities.</title>
        <authorList>
            <person name="Martinu J."/>
            <person name="Tarabai H."/>
            <person name="Stefka J."/>
            <person name="Hypsa V."/>
        </authorList>
    </citation>
    <scope>NUCLEOTIDE SEQUENCE [LARGE SCALE GENOMIC DNA]</scope>
    <source>
        <strain evidence="1">HR10_N</strain>
    </source>
</reference>
<dbReference type="EMBL" id="CP135136">
    <property type="protein sequence ID" value="WWR12088.1"/>
    <property type="molecule type" value="Genomic_DNA"/>
</dbReference>
<sequence>MHINLEYCQKHSIQSYGSNFIKINSVIYKKSLIVNNNTIISNWKVKSIYDINKNNIKPLILHKANIILIGSNNIQISYLNKLKKFFTKKTAIECMSISSACKVFNILLCENRYVSIGIIL</sequence>
<evidence type="ECO:0000313" key="1">
    <source>
        <dbReference type="EMBL" id="WWR12088.1"/>
    </source>
</evidence>
<dbReference type="RefSeq" id="WP_338521700.1">
    <property type="nucleotide sequence ID" value="NZ_CP135136.1"/>
</dbReference>
<dbReference type="InterPro" id="IPR036748">
    <property type="entry name" value="MTH938-like_sf"/>
</dbReference>
<organism evidence="1 2">
    <name type="scientific">Candidatus Legionella polyplacis</name>
    <dbReference type="NCBI Taxonomy" id="2005262"/>
    <lineage>
        <taxon>Bacteria</taxon>
        <taxon>Pseudomonadati</taxon>
        <taxon>Pseudomonadota</taxon>
        <taxon>Gammaproteobacteria</taxon>
        <taxon>Legionellales</taxon>
        <taxon>Legionellaceae</taxon>
        <taxon>Legionella</taxon>
    </lineage>
</organism>
<dbReference type="PANTHER" id="PTHR21192:SF2">
    <property type="entry name" value="NADH DEHYDROGENASE [UBIQUINONE] 1 ALPHA SUBCOMPLEX ASSEMBLY FACTOR 3"/>
    <property type="match status" value="1"/>
</dbReference>
<protein>
    <submittedName>
        <fullName evidence="1">MTH938/NDUFAF3 family protein</fullName>
    </submittedName>
</protein>
<dbReference type="Pfam" id="PF04430">
    <property type="entry name" value="DUF498"/>
    <property type="match status" value="1"/>
</dbReference>
<dbReference type="InterPro" id="IPR007523">
    <property type="entry name" value="NDUFAF3/AAMDC"/>
</dbReference>
<gene>
    <name evidence="1" type="ORF">RQL38_00375</name>
</gene>